<dbReference type="RefSeq" id="WP_118829879.1">
    <property type="nucleotide sequence ID" value="NZ_CP030364.1"/>
</dbReference>
<feature type="transmembrane region" description="Helical" evidence="5">
    <location>
        <begin position="162"/>
        <end position="180"/>
    </location>
</feature>
<gene>
    <name evidence="7" type="ORF">GGP71_003152</name>
</gene>
<feature type="transmembrane region" description="Helical" evidence="5">
    <location>
        <begin position="12"/>
        <end position="34"/>
    </location>
</feature>
<sequence length="296" mass="31341">MSSSTKPLVGAYSGIFYIVGAAFFWSLTSAFVKVVGQGGVSSQQIVLTRAAVTLIYSYVLVRWSDEASLWGTDLTLLWLRGFFGFATLSCFFFALTKLPLADATVIHYTNPVFTALIAAAVLGEELRTSELLGALASLAGVALITQPSFLFGGSGAALDLTYVGIALLGAVCASSAQVLIRRLRKTEHPLVVVFYFPFVATIGGLPTAAVTDLQWPTFWEWIMLIGGVAGCAQVAQILLTKGLHNEKAGRAMAVSYLQIVFAAGLGLLVFGEAVDLWSIAGALLVVAGTGFAAWKR</sequence>
<evidence type="ECO:0000256" key="1">
    <source>
        <dbReference type="ARBA" id="ARBA00004141"/>
    </source>
</evidence>
<dbReference type="PANTHER" id="PTHR22911:SF6">
    <property type="entry name" value="SOLUTE CARRIER FAMILY 35 MEMBER G1"/>
    <property type="match status" value="1"/>
</dbReference>
<feature type="transmembrane region" description="Helical" evidence="5">
    <location>
        <begin position="46"/>
        <end position="64"/>
    </location>
</feature>
<evidence type="ECO:0000256" key="3">
    <source>
        <dbReference type="ARBA" id="ARBA00022989"/>
    </source>
</evidence>
<evidence type="ECO:0000256" key="5">
    <source>
        <dbReference type="SAM" id="Phobius"/>
    </source>
</evidence>
<dbReference type="InterPro" id="IPR037185">
    <property type="entry name" value="EmrE-like"/>
</dbReference>
<feature type="domain" description="EamA" evidence="6">
    <location>
        <begin position="164"/>
        <end position="291"/>
    </location>
</feature>
<feature type="transmembrane region" description="Helical" evidence="5">
    <location>
        <begin position="276"/>
        <end position="294"/>
    </location>
</feature>
<proteinExistence type="predicted"/>
<evidence type="ECO:0000256" key="4">
    <source>
        <dbReference type="ARBA" id="ARBA00023136"/>
    </source>
</evidence>
<feature type="domain" description="EamA" evidence="6">
    <location>
        <begin position="13"/>
        <end position="145"/>
    </location>
</feature>
<dbReference type="Proteomes" id="UP001155027">
    <property type="component" value="Unassembled WGS sequence"/>
</dbReference>
<feature type="transmembrane region" description="Helical" evidence="5">
    <location>
        <begin position="131"/>
        <end position="150"/>
    </location>
</feature>
<dbReference type="InterPro" id="IPR000620">
    <property type="entry name" value="EamA_dom"/>
</dbReference>
<keyword evidence="2 5" id="KW-0812">Transmembrane</keyword>
<feature type="transmembrane region" description="Helical" evidence="5">
    <location>
        <begin position="221"/>
        <end position="239"/>
    </location>
</feature>
<evidence type="ECO:0000313" key="8">
    <source>
        <dbReference type="Proteomes" id="UP001155027"/>
    </source>
</evidence>
<evidence type="ECO:0000259" key="6">
    <source>
        <dbReference type="Pfam" id="PF00892"/>
    </source>
</evidence>
<organism evidence="7 8">
    <name type="scientific">Salinibacter ruber</name>
    <dbReference type="NCBI Taxonomy" id="146919"/>
    <lineage>
        <taxon>Bacteria</taxon>
        <taxon>Pseudomonadati</taxon>
        <taxon>Rhodothermota</taxon>
        <taxon>Rhodothermia</taxon>
        <taxon>Rhodothermales</taxon>
        <taxon>Salinibacteraceae</taxon>
        <taxon>Salinibacter</taxon>
    </lineage>
</organism>
<dbReference type="Gene3D" id="1.10.3730.20">
    <property type="match status" value="1"/>
</dbReference>
<dbReference type="EMBL" id="JANUAU010000014">
    <property type="protein sequence ID" value="MCS3679203.1"/>
    <property type="molecule type" value="Genomic_DNA"/>
</dbReference>
<protein>
    <submittedName>
        <fullName evidence="7">Drug/metabolite transporter (DMT)-like permease</fullName>
    </submittedName>
</protein>
<comment type="caution">
    <text evidence="7">The sequence shown here is derived from an EMBL/GenBank/DDBJ whole genome shotgun (WGS) entry which is preliminary data.</text>
</comment>
<dbReference type="AlphaFoldDB" id="A0A9X2Q0Y1"/>
<dbReference type="PANTHER" id="PTHR22911">
    <property type="entry name" value="ACYL-MALONYL CONDENSING ENZYME-RELATED"/>
    <property type="match status" value="1"/>
</dbReference>
<dbReference type="GO" id="GO:0016020">
    <property type="term" value="C:membrane"/>
    <property type="evidence" value="ECO:0007669"/>
    <property type="project" value="UniProtKB-SubCell"/>
</dbReference>
<feature type="transmembrane region" description="Helical" evidence="5">
    <location>
        <begin position="76"/>
        <end position="95"/>
    </location>
</feature>
<reference evidence="7" key="1">
    <citation type="submission" date="2022-08" db="EMBL/GenBank/DDBJ databases">
        <title>Genomic Encyclopedia of Type Strains, Phase V (KMG-V): Genome sequencing to study the core and pangenomes of soil and plant-associated prokaryotes.</title>
        <authorList>
            <person name="Whitman W."/>
        </authorList>
    </citation>
    <scope>NUCLEOTIDE SEQUENCE</scope>
    <source>
        <strain evidence="7">0</strain>
    </source>
</reference>
<evidence type="ECO:0000256" key="2">
    <source>
        <dbReference type="ARBA" id="ARBA00022692"/>
    </source>
</evidence>
<feature type="transmembrane region" description="Helical" evidence="5">
    <location>
        <begin position="192"/>
        <end position="209"/>
    </location>
</feature>
<name>A0A9X2Q0Y1_9BACT</name>
<evidence type="ECO:0000313" key="7">
    <source>
        <dbReference type="EMBL" id="MCS3679203.1"/>
    </source>
</evidence>
<dbReference type="Pfam" id="PF00892">
    <property type="entry name" value="EamA"/>
    <property type="match status" value="2"/>
</dbReference>
<feature type="transmembrane region" description="Helical" evidence="5">
    <location>
        <begin position="251"/>
        <end position="270"/>
    </location>
</feature>
<keyword evidence="3 5" id="KW-1133">Transmembrane helix</keyword>
<dbReference type="SUPFAM" id="SSF103481">
    <property type="entry name" value="Multidrug resistance efflux transporter EmrE"/>
    <property type="match status" value="2"/>
</dbReference>
<comment type="subcellular location">
    <subcellularLocation>
        <location evidence="1">Membrane</location>
        <topology evidence="1">Multi-pass membrane protein</topology>
    </subcellularLocation>
</comment>
<keyword evidence="4 5" id="KW-0472">Membrane</keyword>
<accession>A0A9X2Q0Y1</accession>